<dbReference type="PRINTS" id="PR00723">
    <property type="entry name" value="SUBTILISIN"/>
</dbReference>
<dbReference type="PROSITE" id="PS00136">
    <property type="entry name" value="SUBTILASE_ASP"/>
    <property type="match status" value="1"/>
</dbReference>
<dbReference type="STRING" id="145854.GA0074692_1068"/>
<dbReference type="GO" id="GO:0006508">
    <property type="term" value="P:proteolysis"/>
    <property type="evidence" value="ECO:0007669"/>
    <property type="project" value="UniProtKB-KW"/>
</dbReference>
<dbReference type="EMBL" id="FMHW01000002">
    <property type="protein sequence ID" value="SCL21051.1"/>
    <property type="molecule type" value="Genomic_DNA"/>
</dbReference>
<dbReference type="PROSITE" id="PS51892">
    <property type="entry name" value="SUBTILASE"/>
    <property type="match status" value="1"/>
</dbReference>
<name>A0A1C6RUZ2_9ACTN</name>
<keyword evidence="2" id="KW-0134">Cell wall</keyword>
<evidence type="ECO:0000313" key="15">
    <source>
        <dbReference type="Proteomes" id="UP000198959"/>
    </source>
</evidence>
<accession>A0A1C6RUZ2</accession>
<dbReference type="RefSeq" id="WP_091639930.1">
    <property type="nucleotide sequence ID" value="NZ_FMHW01000002.1"/>
</dbReference>
<dbReference type="InterPro" id="IPR023827">
    <property type="entry name" value="Peptidase_S8_Asp-AS"/>
</dbReference>
<evidence type="ECO:0000256" key="1">
    <source>
        <dbReference type="ARBA" id="ARBA00011073"/>
    </source>
</evidence>
<proteinExistence type="inferred from homology"/>
<evidence type="ECO:0000256" key="5">
    <source>
        <dbReference type="ARBA" id="ARBA00022729"/>
    </source>
</evidence>
<evidence type="ECO:0000256" key="9">
    <source>
        <dbReference type="PROSITE-ProRule" id="PRU01240"/>
    </source>
</evidence>
<dbReference type="Gene3D" id="3.50.30.30">
    <property type="match status" value="1"/>
</dbReference>
<dbReference type="AlphaFoldDB" id="A0A1C6RUZ2"/>
<dbReference type="InterPro" id="IPR036852">
    <property type="entry name" value="Peptidase_S8/S53_dom_sf"/>
</dbReference>
<protein>
    <submittedName>
        <fullName evidence="14">Serine protease, subtilisin family</fullName>
    </submittedName>
</protein>
<keyword evidence="15" id="KW-1185">Reference proteome</keyword>
<feature type="active site" description="Charge relay system" evidence="8 9">
    <location>
        <position position="444"/>
    </location>
</feature>
<dbReference type="PROSITE" id="PS00138">
    <property type="entry name" value="SUBTILASE_SER"/>
    <property type="match status" value="1"/>
</dbReference>
<dbReference type="InterPro" id="IPR015500">
    <property type="entry name" value="Peptidase_S8_subtilisin-rel"/>
</dbReference>
<reference evidence="15" key="1">
    <citation type="submission" date="2016-06" db="EMBL/GenBank/DDBJ databases">
        <authorList>
            <person name="Varghese N."/>
            <person name="Submissions Spin"/>
        </authorList>
    </citation>
    <scope>NUCLEOTIDE SEQUENCE [LARGE SCALE GENOMIC DNA]</scope>
    <source>
        <strain evidence="15">DSM 43817</strain>
    </source>
</reference>
<evidence type="ECO:0000256" key="11">
    <source>
        <dbReference type="SAM" id="SignalP"/>
    </source>
</evidence>
<dbReference type="Pfam" id="PF02225">
    <property type="entry name" value="PA"/>
    <property type="match status" value="1"/>
</dbReference>
<evidence type="ECO:0000256" key="7">
    <source>
        <dbReference type="ARBA" id="ARBA00022825"/>
    </source>
</evidence>
<feature type="active site" description="Charge relay system" evidence="8 9">
    <location>
        <position position="269"/>
    </location>
</feature>
<dbReference type="Pfam" id="PF00082">
    <property type="entry name" value="Peptidase_S8"/>
    <property type="match status" value="1"/>
</dbReference>
<feature type="signal peptide" evidence="11">
    <location>
        <begin position="1"/>
        <end position="25"/>
    </location>
</feature>
<dbReference type="PANTHER" id="PTHR43806:SF65">
    <property type="entry name" value="SERINE PROTEASE APRX"/>
    <property type="match status" value="1"/>
</dbReference>
<feature type="active site" description="Charge relay system" evidence="8 9">
    <location>
        <position position="237"/>
    </location>
</feature>
<dbReference type="SUPFAM" id="SSF52743">
    <property type="entry name" value="Subtilisin-like"/>
    <property type="match status" value="1"/>
</dbReference>
<gene>
    <name evidence="14" type="ORF">GA0074692_1068</name>
</gene>
<dbReference type="InterPro" id="IPR046450">
    <property type="entry name" value="PA_dom_sf"/>
</dbReference>
<evidence type="ECO:0000313" key="14">
    <source>
        <dbReference type="EMBL" id="SCL21051.1"/>
    </source>
</evidence>
<keyword evidence="6 9" id="KW-0378">Hydrolase</keyword>
<evidence type="ECO:0000256" key="3">
    <source>
        <dbReference type="ARBA" id="ARBA00022525"/>
    </source>
</evidence>
<organism evidence="14 15">
    <name type="scientific">Micromonospora pallida</name>
    <dbReference type="NCBI Taxonomy" id="145854"/>
    <lineage>
        <taxon>Bacteria</taxon>
        <taxon>Bacillati</taxon>
        <taxon>Actinomycetota</taxon>
        <taxon>Actinomycetes</taxon>
        <taxon>Micromonosporales</taxon>
        <taxon>Micromonosporaceae</taxon>
        <taxon>Micromonospora</taxon>
    </lineage>
</organism>
<dbReference type="InterPro" id="IPR003137">
    <property type="entry name" value="PA_domain"/>
</dbReference>
<comment type="similarity">
    <text evidence="1 9 10">Belongs to the peptidase S8 family.</text>
</comment>
<dbReference type="CDD" id="cd07487">
    <property type="entry name" value="Peptidases_S8_1"/>
    <property type="match status" value="1"/>
</dbReference>
<evidence type="ECO:0000256" key="6">
    <source>
        <dbReference type="ARBA" id="ARBA00022801"/>
    </source>
</evidence>
<evidence type="ECO:0000256" key="2">
    <source>
        <dbReference type="ARBA" id="ARBA00022512"/>
    </source>
</evidence>
<sequence length="1250" mass="129934">MQWKKSTWVGAALAATLVATGGTSAYGKPPASVAGVTAVPASSATATRVTLVTGDVVTLTNLSGKPAVTVTPHSPDSIFRTYSVGSDVYVVPMAVAPFIASGQVDQRLFNITGLIAQGYDDAHSSTIPLIVRYPKQTAAKAAAPTTPAGSRVTRNLRSVRGAAVAADKKQAATFWEAVDDDTAKGRGPKAKLSGGVEHIWLDGKVHAALDVSVPQIGTPDAWSAGYDGTGVKVAVLDTGVDANHPDLVGQIVDAQSFIPGQTVEDGHGHGTHVAATIAGTGAGSGGKHRGVAPGAKLLVGKVLSNEGSGGESEIIAGMEWAAHSGAKVVSMSLGGPAQGDSDPMAEAVNRLTAETGALFTIAAGNSGPGTTTVGSPGIAAAALTVGAVDDADAITYFSSRGPLTDGRLKPEITAPGSQIVAARASGTTMGTPVDDYYTSASGTSMATPHVAGAAAILAQEHPDWTPERLKSHLVSTAKTTPGTSVYSQGAGRTDVSRAVRQSVSGSGVVDFGSQEWDSTGQVVKPITYVNDGDQAVTLALTVKAAGGDLPARSLALGADTVTVPARGSAVVNVTLDPGTVASGAYGAHVTAASADGGTVVSTAVAFVKDVERFDISVKLIDVDGKAPASTYSIVWVFDQNRARPADMHYILGAEGTVDLRLPRGEYAFASGTYRFTPDYSQVRDYVYGAASGIHLDADQTLTFDGRQASLITVGTPKPSETRRVTMGLTLLKGDRSLNYSLQDGMAGYTRMHAIPSQLKKENLLHRLNWSLTAPELAAQIVSPGAFPITPEYVNGWVGSARLDGTHVLRVVNAGSGRPQDYAGKAAKGKLALVRRSDALTTGAQINNAAAAGASAIIIYHDAPDSWGVSLYGRTPTAIPALTLGSEQGARLADLAARDTAMIQLKGIAASPYTYEVLKHQQGILPDQSYQVGAGELATVEASFHASAPDTEGGYGRFLIGPQQTFLVTTFARMTMPRSVTEYVTAGLPTLELVSTSPVWEGLPAFQQTAPHVLEPGQRVTRSWNKAVVRSAITANHPDGAARNREVGVVLPTGLLDGATGQLYAYRHGADKEMTTVYRDGQLLGSVASAQAAFPMTPERAQYRVVTDVQRNQPTWTTSTRVNTAWTFHSAYDGDGDEAVRLPVISIDYDLNVDLDNSVPAESTVGIQLGFRYPKGMHPLRIADTKLWLSSDDGATWQQMAVTANGATGATGAIKNPALRGNNGFVTLKVQATDADGNSVEQIVTRAYRLR</sequence>
<keyword evidence="4 9" id="KW-0645">Protease</keyword>
<evidence type="ECO:0000259" key="12">
    <source>
        <dbReference type="Pfam" id="PF00082"/>
    </source>
</evidence>
<dbReference type="InterPro" id="IPR023828">
    <property type="entry name" value="Peptidase_S8_Ser-AS"/>
</dbReference>
<dbReference type="InterPro" id="IPR050131">
    <property type="entry name" value="Peptidase_S8_subtilisin-like"/>
</dbReference>
<dbReference type="PANTHER" id="PTHR43806">
    <property type="entry name" value="PEPTIDASE S8"/>
    <property type="match status" value="1"/>
</dbReference>
<evidence type="ECO:0000256" key="4">
    <source>
        <dbReference type="ARBA" id="ARBA00022670"/>
    </source>
</evidence>
<evidence type="ECO:0000259" key="13">
    <source>
        <dbReference type="Pfam" id="PF02225"/>
    </source>
</evidence>
<feature type="domain" description="Peptidase S8/S53" evidence="12">
    <location>
        <begin position="228"/>
        <end position="491"/>
    </location>
</feature>
<keyword evidence="5 11" id="KW-0732">Signal</keyword>
<dbReference type="OrthoDB" id="614750at2"/>
<dbReference type="Gene3D" id="3.40.50.200">
    <property type="entry name" value="Peptidase S8/S53 domain"/>
    <property type="match status" value="1"/>
</dbReference>
<evidence type="ECO:0000256" key="8">
    <source>
        <dbReference type="PIRSR" id="PIRSR615500-1"/>
    </source>
</evidence>
<evidence type="ECO:0000256" key="10">
    <source>
        <dbReference type="RuleBase" id="RU003355"/>
    </source>
</evidence>
<feature type="domain" description="PA" evidence="13">
    <location>
        <begin position="815"/>
        <end position="891"/>
    </location>
</feature>
<dbReference type="InterPro" id="IPR000209">
    <property type="entry name" value="Peptidase_S8/S53_dom"/>
</dbReference>
<feature type="chain" id="PRO_5008745121" evidence="11">
    <location>
        <begin position="26"/>
        <end position="1250"/>
    </location>
</feature>
<dbReference type="SUPFAM" id="SSF52025">
    <property type="entry name" value="PA domain"/>
    <property type="match status" value="1"/>
</dbReference>
<dbReference type="Proteomes" id="UP000198959">
    <property type="component" value="Unassembled WGS sequence"/>
</dbReference>
<dbReference type="GO" id="GO:0004252">
    <property type="term" value="F:serine-type endopeptidase activity"/>
    <property type="evidence" value="ECO:0007669"/>
    <property type="project" value="UniProtKB-UniRule"/>
</dbReference>
<keyword evidence="7 9" id="KW-0720">Serine protease</keyword>
<keyword evidence="3" id="KW-0964">Secreted</keyword>